<keyword evidence="2" id="KW-1185">Reference proteome</keyword>
<sequence>MGLVLFFRIPKNYPLGAFWEVTLTPKLTNFYYFLAGKA</sequence>
<dbReference type="EMBL" id="AMZY02000006">
    <property type="protein sequence ID" value="EMS34366.1"/>
    <property type="molecule type" value="Genomic_DNA"/>
</dbReference>
<reference evidence="1" key="1">
    <citation type="submission" date="2013-01" db="EMBL/GenBank/DDBJ databases">
        <title>Genome assembly of Mariniradius saccharolyticus AK6.</title>
        <authorList>
            <person name="Vaidya B."/>
            <person name="Khatri I."/>
            <person name="Tanuku N.R.S."/>
            <person name="Subramanian S."/>
            <person name="Pinnaka A."/>
        </authorList>
    </citation>
    <scope>NUCLEOTIDE SEQUENCE [LARGE SCALE GENOMIC DNA]</scope>
    <source>
        <strain evidence="1">AK6</strain>
    </source>
</reference>
<comment type="caution">
    <text evidence="1">The sequence shown here is derived from an EMBL/GenBank/DDBJ whole genome shotgun (WGS) entry which is preliminary data.</text>
</comment>
<organism evidence="1 2">
    <name type="scientific">Mariniradius saccharolyticus AK6</name>
    <dbReference type="NCBI Taxonomy" id="1239962"/>
    <lineage>
        <taxon>Bacteria</taxon>
        <taxon>Pseudomonadati</taxon>
        <taxon>Bacteroidota</taxon>
        <taxon>Cytophagia</taxon>
        <taxon>Cytophagales</taxon>
        <taxon>Cyclobacteriaceae</taxon>
        <taxon>Mariniradius</taxon>
    </lineage>
</organism>
<dbReference type="Proteomes" id="UP000010953">
    <property type="component" value="Unassembled WGS sequence"/>
</dbReference>
<proteinExistence type="predicted"/>
<evidence type="ECO:0000313" key="1">
    <source>
        <dbReference type="EMBL" id="EMS34366.1"/>
    </source>
</evidence>
<accession>M7YB34</accession>
<protein>
    <submittedName>
        <fullName evidence="1">Uncharacterized protein</fullName>
    </submittedName>
</protein>
<gene>
    <name evidence="1" type="ORF">C943_03585</name>
</gene>
<dbReference type="InParanoid" id="M7YB34"/>
<evidence type="ECO:0000313" key="2">
    <source>
        <dbReference type="Proteomes" id="UP000010953"/>
    </source>
</evidence>
<dbReference type="AlphaFoldDB" id="M7YB34"/>
<name>M7YB34_9BACT</name>